<dbReference type="AlphaFoldDB" id="A0A9D2IGC7"/>
<organism evidence="1 2">
    <name type="scientific">Candidatus Eubacterium avistercoris</name>
    <dbReference type="NCBI Taxonomy" id="2838567"/>
    <lineage>
        <taxon>Bacteria</taxon>
        <taxon>Bacillati</taxon>
        <taxon>Bacillota</taxon>
        <taxon>Clostridia</taxon>
        <taxon>Eubacteriales</taxon>
        <taxon>Eubacteriaceae</taxon>
        <taxon>Eubacterium</taxon>
    </lineage>
</organism>
<dbReference type="EMBL" id="DXCH01000244">
    <property type="protein sequence ID" value="HIZ08037.1"/>
    <property type="molecule type" value="Genomic_DNA"/>
</dbReference>
<protein>
    <submittedName>
        <fullName evidence="1">Homoserine dehydrogenase</fullName>
    </submittedName>
</protein>
<dbReference type="Proteomes" id="UP000824024">
    <property type="component" value="Unassembled WGS sequence"/>
</dbReference>
<proteinExistence type="predicted"/>
<sequence length="87" mass="9968">KHIDKNIIIQWDAEKLELADYKDVPYRFFVRTVAPKDEIEAAFGDVEYITVPGEEKENAFVTGKMTGREYEKAAQSIGGIINMIRMD</sequence>
<gene>
    <name evidence="1" type="ORF">IAA08_08890</name>
</gene>
<accession>A0A9D2IGC7</accession>
<comment type="caution">
    <text evidence="1">The sequence shown here is derived from an EMBL/GenBank/DDBJ whole genome shotgun (WGS) entry which is preliminary data.</text>
</comment>
<feature type="non-terminal residue" evidence="1">
    <location>
        <position position="1"/>
    </location>
</feature>
<evidence type="ECO:0000313" key="2">
    <source>
        <dbReference type="Proteomes" id="UP000824024"/>
    </source>
</evidence>
<name>A0A9D2IGC7_9FIRM</name>
<reference evidence="1" key="1">
    <citation type="journal article" date="2021" name="PeerJ">
        <title>Extensive microbial diversity within the chicken gut microbiome revealed by metagenomics and culture.</title>
        <authorList>
            <person name="Gilroy R."/>
            <person name="Ravi A."/>
            <person name="Getino M."/>
            <person name="Pursley I."/>
            <person name="Horton D.L."/>
            <person name="Alikhan N.F."/>
            <person name="Baker D."/>
            <person name="Gharbi K."/>
            <person name="Hall N."/>
            <person name="Watson M."/>
            <person name="Adriaenssens E.M."/>
            <person name="Foster-Nyarko E."/>
            <person name="Jarju S."/>
            <person name="Secka A."/>
            <person name="Antonio M."/>
            <person name="Oren A."/>
            <person name="Chaudhuri R.R."/>
            <person name="La Ragione R."/>
            <person name="Hildebrand F."/>
            <person name="Pallen M.J."/>
        </authorList>
    </citation>
    <scope>NUCLEOTIDE SEQUENCE</scope>
    <source>
        <strain evidence="1">CHK192-9172</strain>
    </source>
</reference>
<evidence type="ECO:0000313" key="1">
    <source>
        <dbReference type="EMBL" id="HIZ08037.1"/>
    </source>
</evidence>
<reference evidence="1" key="2">
    <citation type="submission" date="2021-04" db="EMBL/GenBank/DDBJ databases">
        <authorList>
            <person name="Gilroy R."/>
        </authorList>
    </citation>
    <scope>NUCLEOTIDE SEQUENCE</scope>
    <source>
        <strain evidence="1">CHK192-9172</strain>
    </source>
</reference>